<dbReference type="OrthoDB" id="368909at2759"/>
<reference evidence="4" key="1">
    <citation type="submission" date="2020-07" db="EMBL/GenBank/DDBJ databases">
        <title>Multicomponent nature underlies the extraordinary mechanical properties of spider dragline silk.</title>
        <authorList>
            <person name="Kono N."/>
            <person name="Nakamura H."/>
            <person name="Mori M."/>
            <person name="Yoshida Y."/>
            <person name="Ohtoshi R."/>
            <person name="Malay A.D."/>
            <person name="Moran D.A.P."/>
            <person name="Tomita M."/>
            <person name="Numata K."/>
            <person name="Arakawa K."/>
        </authorList>
    </citation>
    <scope>NUCLEOTIDE SEQUENCE</scope>
</reference>
<dbReference type="SMART" id="SM00651">
    <property type="entry name" value="Sm"/>
    <property type="match status" value="1"/>
</dbReference>
<dbReference type="EMBL" id="BMAO01003412">
    <property type="protein sequence ID" value="GFQ87584.1"/>
    <property type="molecule type" value="Genomic_DNA"/>
</dbReference>
<name>A0A8X6FUF9_TRICU</name>
<comment type="similarity">
    <text evidence="1">Belongs to the snRNP Sm proteins family.</text>
</comment>
<evidence type="ECO:0000313" key="4">
    <source>
        <dbReference type="EMBL" id="GFQ87584.1"/>
    </source>
</evidence>
<dbReference type="FunFam" id="2.30.30.100:FF:000028">
    <property type="entry name" value="N-alpha-acetyltransferase 38, NatC auxiliary subunit"/>
    <property type="match status" value="1"/>
</dbReference>
<proteinExistence type="inferred from homology"/>
<dbReference type="AlphaFoldDB" id="A0A8X6FUF9"/>
<dbReference type="PANTHER" id="PTHR10701">
    <property type="entry name" value="SMALL NUCLEAR RIBONUCLEOPROTEIN-ASSOCIATED PROTEIN B AND N"/>
    <property type="match status" value="1"/>
</dbReference>
<gene>
    <name evidence="4" type="primary">Naa38</name>
    <name evidence="4" type="ORF">TNCT_724251</name>
</gene>
<dbReference type="SUPFAM" id="SSF50182">
    <property type="entry name" value="Sm-like ribonucleoproteins"/>
    <property type="match status" value="1"/>
</dbReference>
<dbReference type="CDD" id="cd06168">
    <property type="entry name" value="LSMD1"/>
    <property type="match status" value="1"/>
</dbReference>
<feature type="compositionally biased region" description="Basic and acidic residues" evidence="2">
    <location>
        <begin position="1"/>
        <end position="11"/>
    </location>
</feature>
<dbReference type="PANTHER" id="PTHR10701:SF5">
    <property type="entry name" value="N-ALPHA-ACETYLTRANSFERASE 38, NATC AUXILIARY SUBUNIT"/>
    <property type="match status" value="1"/>
</dbReference>
<dbReference type="Gene3D" id="2.30.30.100">
    <property type="match status" value="1"/>
</dbReference>
<dbReference type="InterPro" id="IPR050914">
    <property type="entry name" value="snRNP_SmB/NAA38-like"/>
</dbReference>
<evidence type="ECO:0000313" key="5">
    <source>
        <dbReference type="Proteomes" id="UP000887116"/>
    </source>
</evidence>
<comment type="caution">
    <text evidence="4">The sequence shown here is derived from an EMBL/GenBank/DDBJ whole genome shotgun (WGS) entry which is preliminary data.</text>
</comment>
<feature type="domain" description="Sm" evidence="3">
    <location>
        <begin position="31"/>
        <end position="109"/>
    </location>
</feature>
<dbReference type="GO" id="GO:0031417">
    <property type="term" value="C:NatC complex"/>
    <property type="evidence" value="ECO:0007669"/>
    <property type="project" value="InterPro"/>
</dbReference>
<keyword evidence="5" id="KW-1185">Reference proteome</keyword>
<dbReference type="InterPro" id="IPR034110">
    <property type="entry name" value="LSMD1_Sm"/>
</dbReference>
<feature type="region of interest" description="Disordered" evidence="2">
    <location>
        <begin position="1"/>
        <end position="27"/>
    </location>
</feature>
<dbReference type="Proteomes" id="UP000887116">
    <property type="component" value="Unassembled WGS sequence"/>
</dbReference>
<evidence type="ECO:0000256" key="1">
    <source>
        <dbReference type="ARBA" id="ARBA00006850"/>
    </source>
</evidence>
<dbReference type="InterPro" id="IPR001163">
    <property type="entry name" value="Sm_dom_euk/arc"/>
</dbReference>
<dbReference type="InterPro" id="IPR010920">
    <property type="entry name" value="LSM_dom_sf"/>
</dbReference>
<evidence type="ECO:0000256" key="2">
    <source>
        <dbReference type="SAM" id="MobiDB-lite"/>
    </source>
</evidence>
<accession>A0A8X6FUF9</accession>
<protein>
    <submittedName>
        <fullName evidence="4">N-alpha-acetyltransferase 38, NatC auxiliary subunit</fullName>
    </submittedName>
</protein>
<dbReference type="Pfam" id="PF01423">
    <property type="entry name" value="LSM"/>
    <property type="match status" value="1"/>
</dbReference>
<dbReference type="GO" id="GO:0003723">
    <property type="term" value="F:RNA binding"/>
    <property type="evidence" value="ECO:0007669"/>
    <property type="project" value="InterPro"/>
</dbReference>
<dbReference type="PROSITE" id="PS52002">
    <property type="entry name" value="SM"/>
    <property type="match status" value="1"/>
</dbReference>
<sequence length="116" mass="12897">MAILAKDKENIEGTNDSESLTPVDKEKVKSPLRQRLESWLNKNMKIEMTDGRVLIGIFLCTDRDRNVILGSCAEYLQTESDESGEEPRVLGLAMVPGHHIVSIEVDSDLASNVEVL</sequence>
<dbReference type="InterPro" id="IPR047575">
    <property type="entry name" value="Sm"/>
</dbReference>
<evidence type="ECO:0000259" key="3">
    <source>
        <dbReference type="PROSITE" id="PS52002"/>
    </source>
</evidence>
<organism evidence="4 5">
    <name type="scientific">Trichonephila clavata</name>
    <name type="common">Joro spider</name>
    <name type="synonym">Nephila clavata</name>
    <dbReference type="NCBI Taxonomy" id="2740835"/>
    <lineage>
        <taxon>Eukaryota</taxon>
        <taxon>Metazoa</taxon>
        <taxon>Ecdysozoa</taxon>
        <taxon>Arthropoda</taxon>
        <taxon>Chelicerata</taxon>
        <taxon>Arachnida</taxon>
        <taxon>Araneae</taxon>
        <taxon>Araneomorphae</taxon>
        <taxon>Entelegynae</taxon>
        <taxon>Araneoidea</taxon>
        <taxon>Nephilidae</taxon>
        <taxon>Trichonephila</taxon>
    </lineage>
</organism>